<dbReference type="Gene3D" id="1.20.5.340">
    <property type="match status" value="1"/>
</dbReference>
<accession>A0A2V3INQ7</accession>
<dbReference type="GO" id="GO:0006888">
    <property type="term" value="P:endoplasmic reticulum to Golgi vesicle-mediated transport"/>
    <property type="evidence" value="ECO:0007669"/>
    <property type="project" value="TreeGrafter"/>
</dbReference>
<reference evidence="7 8" key="1">
    <citation type="journal article" date="2018" name="Mol. Biol. Evol.">
        <title>Analysis of the draft genome of the red seaweed Gracilariopsis chorda provides insights into genome size evolution in Rhodophyta.</title>
        <authorList>
            <person name="Lee J."/>
            <person name="Yang E.C."/>
            <person name="Graf L."/>
            <person name="Yang J.H."/>
            <person name="Qiu H."/>
            <person name="Zel Zion U."/>
            <person name="Chan C.X."/>
            <person name="Stephens T.G."/>
            <person name="Weber A.P.M."/>
            <person name="Boo G.H."/>
            <person name="Boo S.M."/>
            <person name="Kim K.M."/>
            <person name="Shin Y."/>
            <person name="Jung M."/>
            <person name="Lee S.J."/>
            <person name="Yim H.S."/>
            <person name="Lee J.H."/>
            <person name="Bhattacharya D."/>
            <person name="Yoon H.S."/>
        </authorList>
    </citation>
    <scope>NUCLEOTIDE SEQUENCE [LARGE SCALE GENOMIC DNA]</scope>
    <source>
        <strain evidence="7 8">SKKU-2015</strain>
        <tissue evidence="7">Whole body</tissue>
    </source>
</reference>
<evidence type="ECO:0000256" key="3">
    <source>
        <dbReference type="ARBA" id="ARBA00023054"/>
    </source>
</evidence>
<evidence type="ECO:0000259" key="6">
    <source>
        <dbReference type="Pfam" id="PF04869"/>
    </source>
</evidence>
<feature type="domain" description="Vesicle tethering protein Uso1/P115-like head" evidence="6">
    <location>
        <begin position="470"/>
        <end position="643"/>
    </location>
</feature>
<evidence type="ECO:0000256" key="2">
    <source>
        <dbReference type="ARBA" id="ARBA00023034"/>
    </source>
</evidence>
<keyword evidence="2" id="KW-0333">Golgi apparatus</keyword>
<dbReference type="STRING" id="448386.A0A2V3INQ7"/>
<feature type="coiled-coil region" evidence="4">
    <location>
        <begin position="1312"/>
        <end position="1490"/>
    </location>
</feature>
<proteinExistence type="predicted"/>
<dbReference type="SUPFAM" id="SSF48371">
    <property type="entry name" value="ARM repeat"/>
    <property type="match status" value="1"/>
</dbReference>
<dbReference type="GO" id="GO:0048211">
    <property type="term" value="P:Golgi vesicle docking"/>
    <property type="evidence" value="ECO:0007669"/>
    <property type="project" value="TreeGrafter"/>
</dbReference>
<evidence type="ECO:0000313" key="8">
    <source>
        <dbReference type="Proteomes" id="UP000247409"/>
    </source>
</evidence>
<name>A0A2V3INQ7_9FLOR</name>
<feature type="coiled-coil region" evidence="4">
    <location>
        <begin position="1844"/>
        <end position="1900"/>
    </location>
</feature>
<feature type="coiled-coil region" evidence="4">
    <location>
        <begin position="1933"/>
        <end position="1960"/>
    </location>
</feature>
<dbReference type="PANTHER" id="PTHR10013">
    <property type="entry name" value="GENERAL VESICULAR TRANSPORT FACTOR P115"/>
    <property type="match status" value="1"/>
</dbReference>
<feature type="coiled-coil region" evidence="4">
    <location>
        <begin position="1642"/>
        <end position="1715"/>
    </location>
</feature>
<feature type="coiled-coil region" evidence="4">
    <location>
        <begin position="1049"/>
        <end position="1123"/>
    </location>
</feature>
<dbReference type="Proteomes" id="UP000247409">
    <property type="component" value="Unassembled WGS sequence"/>
</dbReference>
<dbReference type="Pfam" id="PF04869">
    <property type="entry name" value="Uso1_p115_head"/>
    <property type="match status" value="1"/>
</dbReference>
<feature type="coiled-coil region" evidence="4">
    <location>
        <begin position="803"/>
        <end position="921"/>
    </location>
</feature>
<sequence length="2541" mass="285416">MNYLSGALRYVAGGESDAQNVVPRLVDRIKTSVLPVDRRAAIQQLIDAAKQSPKRQKQVGELAIKIIYAVLEQDNEYDETIKVTLELLIAICGTLEPPSDPEIAQQVDLKQFEASTAESAKQNVDMFLALPDAISLLLQQLAKDDFYIKFGTIELFTAMAANSRPVLQAALLSSPQGVTRVCDLLDDSHRHIRSNAVLLLSTLCEQSSEICKIVAFGGVLEKLFVLLDSFVSDVSVGDFSGDVLDEDSLEAGIVTHDVLLVIRNLVAGTPTTRTFVLDTGCLPRLVGLVQKMAADAGFITNEAHPSSANTTSAGMQNALQRQARKNLLLSLQCVAGLVDGNDEESSRIKNNLCTTNIFRIIMNLSFISISSAQTSVSESGLDVRLTALKTVAMLVRGHEEFRTVFNSSAFSVANGDQATSPQILALRNMLIEPSSAVRVAAYTVLRDSFVVDAGLDLPSSVLLNAMTSSSGTASFIGESRNLSRSSLSSAGDLSSPSNAVAYISNVLKESLVGYPEVADAAGVFYAASLVSWVINRVNGARERLLGSYVNGSSLLPQVFRTIGRLEREKGPPEVRISLFSLACVWLYESPSAVSAFLSSAMNLPMLVDVISKTGTRGDVGEVHTRGLAAVLLGICLQATEGTSDTANDGGFLSGGGPSTVIPQGTVANVIRNRIGATLFTACLEDLRATRSFETWDIYANPWNFAESLMSLERRNGFLSSSGSLGHENWYNDGIVNVVNSVYEKVGERALDLIAASHEPARLMNGHTNETVVDSKDQSVIADSTRDEILNSYKELIRSQDDSLTAARQEVQTLKAALQEAQVELDSKLNQQSASKEAENIRSLLNEKQILLAEREDLRSLLEEKESDFTALTEAYAALEEDQVTNGNSLISENHEALTANLQGLQSQCNSLKAALEEESRKSNEAYIRASNLESLVQDKDIELMSITSELEALRSGTTPSEVDAFQWRRRADVAESKLDSRQRTLDALQTTVSELNARMQESDFQRKEAISSLQLLHQTDAETKRQLESLRAARQREMKASRESSAAVSAAAQQEINALRQRVTEMESELQNERNSAKNGLAPEQWQAFEQMQNEHRELLQTRERMKAELMDTRHAVSEWQRRAQASESMKDQQVSEIRRLSTYAQELEMKLQSLHDVALRRDQASSAMNTRIAELQQQCSEIDEIRQRTEKESGSLSEQLALRTEQSIRLSGQLYEIEAERVKLEEMNRALESRVELLQKEVQGAKDANKLEMSREADNEELLRKISALENGLNEARGALSDSKDREQFLEARAGDRDALASKTSELQTSLETKQMTITDLEREVSHLQERLLFLDEAEEAKRNLTMEVVSLRKSLDEANEHNINRQPIDGMVPASEVDSLNEKLREAHEMCEEKEKSLSHYSESLKEAKDQLAYATRESADLRKQIHEAETVLSVVQMERENLLRECEKTKAELESKPVSSDEYVAQVQELEEKLQQSENKSREISTELATLVQACKHFEKESIEMKNEIESGRSKELVYKQTVSSLQDAIQRQTKSRQVERVVSTIVLTASLEAEVERWKNRVNEATESCDQLSKENSRLRKEIDELASKLAEMQAIKSDRDNAVIRCSEYESKVDQMSSEVHDLRIAVKLGEEMKTALEAAKHTEAKLKDEKQSVLAQLTELQSRFMGSTTANQVQSEVNVPSSEISQKRITELEEALRDAARTVAATNLELIAAQGLLVEISSDKSLMHAELLTARGRIEELETHVEGNEHHASRSVAISEVSEADHNTSDVPVVPSSSDLALEVSERKLESLNAEAENLKFALLRSMSESDSALELIQVICESVRDVEHRLKESDRSLSKSQESENRLAQELMALNQERQEEQERYDNEKQVVSQKLKDLRQSKDEAVQVLEEQVAMITQTLEGKSEALRGQLQEKEALILELQSHCKTADTTLREAHSNITELEERNKELVNSETKLTSLLNTTEQRAKDLHEREEYGKQREADLQTALTDARAAAQAMEKAFDEERSKLHEERTTEAKQYEDEIDRMSGELEEVERKMRNSEVSMRAKLEKLEGRKCELEESLKFTASQLDTEKKTSRTLRAEKWSVEARLKEDRKNHEKKIDELRAENSELVRTLEQRKAQREALQRDLEDVRSKLELTERLLSEEKDARSDAEKENRSKQSTITSLRAQRELLERHNKDASEDLRRTKASLKEETECKEVLERENDDFLSTIESLESACKRLREDLMLVKQNVGEREEQIVRLEETVLENESKIFSLEGTIEKKKSDIESLHGTKKSLEGKLDDLRKTVREVESSRDETDHDNKVLREWVSDLEKQARELQDALVNFEQVEQSLRETLELQRQTSQQLSELGEEVKEKKEYISRLEVHVQQAVREKEGAEAARASSQRRAEELESRIREIREEHLSKFSSSEEAIREKAQRCAKLETLLASAVREVAEKDSMCDELFGVKTRLRQREADLEAMKSRADGAEKRAADIMNELSRVKGEIRVLKENGSDEAFRAMEEEHNELLVYLADLEVEVTRLRGELGRE</sequence>
<dbReference type="GO" id="GO:0005795">
    <property type="term" value="C:Golgi stack"/>
    <property type="evidence" value="ECO:0007669"/>
    <property type="project" value="TreeGrafter"/>
</dbReference>
<feature type="coiled-coil region" evidence="4">
    <location>
        <begin position="2278"/>
        <end position="2347"/>
    </location>
</feature>
<feature type="compositionally biased region" description="Basic and acidic residues" evidence="5">
    <location>
        <begin position="2178"/>
        <end position="2194"/>
    </location>
</feature>
<feature type="coiled-coil region" evidence="4">
    <location>
        <begin position="1173"/>
        <end position="1280"/>
    </location>
</feature>
<dbReference type="InterPro" id="IPR006953">
    <property type="entry name" value="Vesicle_Uso1_P115_head"/>
</dbReference>
<dbReference type="InterPro" id="IPR016024">
    <property type="entry name" value="ARM-type_fold"/>
</dbReference>
<dbReference type="InterPro" id="IPR011989">
    <property type="entry name" value="ARM-like"/>
</dbReference>
<evidence type="ECO:0000256" key="5">
    <source>
        <dbReference type="SAM" id="MobiDB-lite"/>
    </source>
</evidence>
<evidence type="ECO:0000256" key="4">
    <source>
        <dbReference type="SAM" id="Coils"/>
    </source>
</evidence>
<protein>
    <submittedName>
        <fullName evidence="7">Intracellular protein transport protein USO1</fullName>
    </submittedName>
</protein>
<dbReference type="GO" id="GO:0048280">
    <property type="term" value="P:vesicle fusion with Golgi apparatus"/>
    <property type="evidence" value="ECO:0007669"/>
    <property type="project" value="InterPro"/>
</dbReference>
<dbReference type="GO" id="GO:0006886">
    <property type="term" value="P:intracellular protein transport"/>
    <property type="evidence" value="ECO:0007669"/>
    <property type="project" value="InterPro"/>
</dbReference>
<keyword evidence="8" id="KW-1185">Reference proteome</keyword>
<gene>
    <name evidence="7" type="ORF">BWQ96_06546</name>
</gene>
<dbReference type="Gene3D" id="1.25.10.10">
    <property type="entry name" value="Leucine-rich Repeat Variant"/>
    <property type="match status" value="1"/>
</dbReference>
<dbReference type="InterPro" id="IPR024095">
    <property type="entry name" value="Vesicle_P115"/>
</dbReference>
<feature type="coiled-coil region" evidence="4">
    <location>
        <begin position="2372"/>
        <end position="2504"/>
    </location>
</feature>
<dbReference type="GO" id="GO:0012507">
    <property type="term" value="C:ER to Golgi transport vesicle membrane"/>
    <property type="evidence" value="ECO:0007669"/>
    <property type="project" value="TreeGrafter"/>
</dbReference>
<dbReference type="SUPFAM" id="SSF90257">
    <property type="entry name" value="Myosin rod fragments"/>
    <property type="match status" value="1"/>
</dbReference>
<dbReference type="EMBL" id="NBIV01000114">
    <property type="protein sequence ID" value="PXF43716.1"/>
    <property type="molecule type" value="Genomic_DNA"/>
</dbReference>
<organism evidence="7 8">
    <name type="scientific">Gracilariopsis chorda</name>
    <dbReference type="NCBI Taxonomy" id="448386"/>
    <lineage>
        <taxon>Eukaryota</taxon>
        <taxon>Rhodophyta</taxon>
        <taxon>Florideophyceae</taxon>
        <taxon>Rhodymeniophycidae</taxon>
        <taxon>Gracilariales</taxon>
        <taxon>Gracilariaceae</taxon>
        <taxon>Gracilariopsis</taxon>
    </lineage>
</organism>
<dbReference type="GO" id="GO:0005783">
    <property type="term" value="C:endoplasmic reticulum"/>
    <property type="evidence" value="ECO:0007669"/>
    <property type="project" value="TreeGrafter"/>
</dbReference>
<keyword evidence="3 4" id="KW-0175">Coiled coil</keyword>
<dbReference type="OrthoDB" id="198977at2759"/>
<evidence type="ECO:0000313" key="7">
    <source>
        <dbReference type="EMBL" id="PXF43716.1"/>
    </source>
</evidence>
<comment type="subcellular location">
    <subcellularLocation>
        <location evidence="1">Golgi apparatus</location>
    </subcellularLocation>
</comment>
<evidence type="ECO:0000256" key="1">
    <source>
        <dbReference type="ARBA" id="ARBA00004555"/>
    </source>
</evidence>
<feature type="coiled-coil region" evidence="4">
    <location>
        <begin position="2018"/>
        <end position="2059"/>
    </location>
</feature>
<dbReference type="PANTHER" id="PTHR10013:SF0">
    <property type="entry name" value="GENERAL VESICULAR TRANSPORT FACTOR P115"/>
    <property type="match status" value="1"/>
</dbReference>
<feature type="region of interest" description="Disordered" evidence="5">
    <location>
        <begin position="2154"/>
        <end position="2194"/>
    </location>
</feature>
<comment type="caution">
    <text evidence="7">The sequence shown here is derived from an EMBL/GenBank/DDBJ whole genome shotgun (WGS) entry which is preliminary data.</text>
</comment>
<feature type="compositionally biased region" description="Basic and acidic residues" evidence="5">
    <location>
        <begin position="2154"/>
        <end position="2168"/>
    </location>
</feature>
<feature type="coiled-coil region" evidence="4">
    <location>
        <begin position="1552"/>
        <end position="1600"/>
    </location>
</feature>
<dbReference type="GO" id="GO:0000139">
    <property type="term" value="C:Golgi membrane"/>
    <property type="evidence" value="ECO:0007669"/>
    <property type="project" value="InterPro"/>
</dbReference>